<feature type="signal peptide" evidence="1">
    <location>
        <begin position="1"/>
        <end position="22"/>
    </location>
</feature>
<proteinExistence type="predicted"/>
<dbReference type="OrthoDB" id="2079983at2"/>
<evidence type="ECO:0000259" key="2">
    <source>
        <dbReference type="Pfam" id="PF18058"/>
    </source>
</evidence>
<dbReference type="Gene3D" id="1.20.58.780">
    <property type="match status" value="1"/>
</dbReference>
<sequence length="667" mass="69043">MKKKAIKIAASTAVAASAFVAAAPAHQADAAVNVNQLVSDAQNAGTVLKWAISVEGSADFVTQPFAQYNAAKKSIAAAEAAAAKLSVSEKLSVDAKLVDAKIQVTRAGYYIDAITSSNKIKALTTTLDAAIASGDIEKVEAAYHPATGEFRKQAKLLDRVYGQTTRDEIRNAVKPALEKSVASVKNEVTVNMLVKAAAADVKAGKIADAHAKLAEAQAILDANKLKWATELQKSVTDAKTAAPAIPGNITVDTAAFHGEKGQTYAVTANIKTTTGAAYNGVVEVSFDGKGKNGNGDLANTYQFVKVGANTVNTSTPTTVDVVNGQLVLTVTSASEIAGGKIKFKTLAANGNAIDTQSSGTLNFYDKETGTANLDSKEVKYVDAANNYFVTTDLKKYTLSANGNVFQDTNNAVITLDAFKAKLAAGDLLRGSYNYNGGSVIQLWVHKVAEAEFALDQEVKAGTPAYRVEGNTVTLSGSGEAGKLVYIYKGTDNVGALTQVQVGSNGLWSTSVAVTTDNTIFTVRQATSVNETPKTYSQAVATGETEKVTVTPGKFVATTSYVGDNSKSLAGKTVVFASTKDGASTAVVASNAQITLLDGDLTRATYVNGVNGTTIVESAAGFDIKFGAPSTISGGNGVLDGQLTVTSVTGITNAYKLQVNASGTISGY</sequence>
<evidence type="ECO:0000313" key="3">
    <source>
        <dbReference type="EMBL" id="QFF97979.1"/>
    </source>
</evidence>
<keyword evidence="4" id="KW-1185">Reference proteome</keyword>
<dbReference type="Proteomes" id="UP000325517">
    <property type="component" value="Chromosome"/>
</dbReference>
<feature type="domain" description="SbsC C-terminal" evidence="2">
    <location>
        <begin position="49"/>
        <end position="171"/>
    </location>
</feature>
<dbReference type="EMBL" id="CP031223">
    <property type="protein sequence ID" value="QFF97979.1"/>
    <property type="molecule type" value="Genomic_DNA"/>
</dbReference>
<dbReference type="Pfam" id="PF18058">
    <property type="entry name" value="SbsC_C"/>
    <property type="match status" value="1"/>
</dbReference>
<feature type="chain" id="PRO_5038664600" description="SbsC C-terminal domain-containing protein" evidence="1">
    <location>
        <begin position="23"/>
        <end position="667"/>
    </location>
</feature>
<name>A0A5J6SJX6_9BACI</name>
<protein>
    <recommendedName>
        <fullName evidence="2">SbsC C-terminal domain-containing protein</fullName>
    </recommendedName>
</protein>
<accession>A0A5J6SJX6</accession>
<keyword evidence="1" id="KW-0732">Signal</keyword>
<evidence type="ECO:0000256" key="1">
    <source>
        <dbReference type="SAM" id="SignalP"/>
    </source>
</evidence>
<dbReference type="InterPro" id="IPR041378">
    <property type="entry name" value="S-layer_SbsC_C"/>
</dbReference>
<dbReference type="RefSeq" id="WP_151698926.1">
    <property type="nucleotide sequence ID" value="NZ_CP031223.1"/>
</dbReference>
<organism evidence="3 4">
    <name type="scientific">Psychrobacillus glaciei</name>
    <dbReference type="NCBI Taxonomy" id="2283160"/>
    <lineage>
        <taxon>Bacteria</taxon>
        <taxon>Bacillati</taxon>
        <taxon>Bacillota</taxon>
        <taxon>Bacilli</taxon>
        <taxon>Bacillales</taxon>
        <taxon>Bacillaceae</taxon>
        <taxon>Psychrobacillus</taxon>
    </lineage>
</organism>
<dbReference type="KEGG" id="psyo:PB01_03630"/>
<dbReference type="AlphaFoldDB" id="A0A5J6SJX6"/>
<gene>
    <name evidence="3" type="ORF">PB01_03630</name>
</gene>
<reference evidence="3 4" key="1">
    <citation type="submission" date="2018-07" db="EMBL/GenBank/DDBJ databases">
        <title>Complete genome sequence of Psychrobacillus sp. PB01, isolated from iceberg, and comparative genome analysis of Psychrobacillus strains.</title>
        <authorList>
            <person name="Lee P.C."/>
        </authorList>
    </citation>
    <scope>NUCLEOTIDE SEQUENCE [LARGE SCALE GENOMIC DNA]</scope>
    <source>
        <strain evidence="3 4">PB01</strain>
    </source>
</reference>
<evidence type="ECO:0000313" key="4">
    <source>
        <dbReference type="Proteomes" id="UP000325517"/>
    </source>
</evidence>